<feature type="chain" id="PRO_5038342735" evidence="1">
    <location>
        <begin position="22"/>
        <end position="138"/>
    </location>
</feature>
<keyword evidence="3" id="KW-1185">Reference proteome</keyword>
<evidence type="ECO:0000313" key="3">
    <source>
        <dbReference type="Proteomes" id="UP000886520"/>
    </source>
</evidence>
<comment type="caution">
    <text evidence="2">The sequence shown here is derived from an EMBL/GenBank/DDBJ whole genome shotgun (WGS) entry which is preliminary data.</text>
</comment>
<accession>A0A9D4UG13</accession>
<dbReference type="SUPFAM" id="SSF52058">
    <property type="entry name" value="L domain-like"/>
    <property type="match status" value="1"/>
</dbReference>
<protein>
    <submittedName>
        <fullName evidence="2">Uncharacterized protein</fullName>
    </submittedName>
</protein>
<evidence type="ECO:0000313" key="2">
    <source>
        <dbReference type="EMBL" id="KAI5066601.1"/>
    </source>
</evidence>
<dbReference type="InterPro" id="IPR001611">
    <property type="entry name" value="Leu-rich_rpt"/>
</dbReference>
<dbReference type="Gene3D" id="3.80.10.10">
    <property type="entry name" value="Ribonuclease Inhibitor"/>
    <property type="match status" value="1"/>
</dbReference>
<dbReference type="AlphaFoldDB" id="A0A9D4UG13"/>
<organism evidence="2 3">
    <name type="scientific">Adiantum capillus-veneris</name>
    <name type="common">Maidenhair fern</name>
    <dbReference type="NCBI Taxonomy" id="13818"/>
    <lineage>
        <taxon>Eukaryota</taxon>
        <taxon>Viridiplantae</taxon>
        <taxon>Streptophyta</taxon>
        <taxon>Embryophyta</taxon>
        <taxon>Tracheophyta</taxon>
        <taxon>Polypodiopsida</taxon>
        <taxon>Polypodiidae</taxon>
        <taxon>Polypodiales</taxon>
        <taxon>Pteridineae</taxon>
        <taxon>Pteridaceae</taxon>
        <taxon>Vittarioideae</taxon>
        <taxon>Adiantum</taxon>
    </lineage>
</organism>
<dbReference type="Proteomes" id="UP000886520">
    <property type="component" value="Chromosome 18"/>
</dbReference>
<dbReference type="InterPro" id="IPR032675">
    <property type="entry name" value="LRR_dom_sf"/>
</dbReference>
<sequence>GNYRVLLLSLSLSVSWLHSRCTCNLRMMVGITEAMLKRRAEHNDGVLYTLEELVLQEEGLDKIDKILGTLCPHLKHLYMPNNLIPRIENLNRLKELQYLNLALNNITKLFNREPMPRLARLPLVYYSHTPWLKETRWG</sequence>
<feature type="signal peptide" evidence="1">
    <location>
        <begin position="1"/>
        <end position="21"/>
    </location>
</feature>
<name>A0A9D4UG13_ADICA</name>
<gene>
    <name evidence="2" type="ORF">GOP47_0019225</name>
</gene>
<proteinExistence type="predicted"/>
<feature type="non-terminal residue" evidence="2">
    <location>
        <position position="138"/>
    </location>
</feature>
<reference evidence="2" key="1">
    <citation type="submission" date="2021-01" db="EMBL/GenBank/DDBJ databases">
        <title>Adiantum capillus-veneris genome.</title>
        <authorList>
            <person name="Fang Y."/>
            <person name="Liao Q."/>
        </authorList>
    </citation>
    <scope>NUCLEOTIDE SEQUENCE</scope>
    <source>
        <strain evidence="2">H3</strain>
        <tissue evidence="2">Leaf</tissue>
    </source>
</reference>
<keyword evidence="1" id="KW-0732">Signal</keyword>
<evidence type="ECO:0000256" key="1">
    <source>
        <dbReference type="SAM" id="SignalP"/>
    </source>
</evidence>
<dbReference type="EMBL" id="JABFUD020000018">
    <property type="protein sequence ID" value="KAI5066601.1"/>
    <property type="molecule type" value="Genomic_DNA"/>
</dbReference>
<dbReference type="PROSITE" id="PS51450">
    <property type="entry name" value="LRR"/>
    <property type="match status" value="2"/>
</dbReference>